<keyword evidence="13" id="KW-0472">Membrane</keyword>
<comment type="subcellular location">
    <subcellularLocation>
        <location evidence="2">Cell membrane</location>
        <topology evidence="2">Multi-pass membrane protein</topology>
    </subcellularLocation>
</comment>
<evidence type="ECO:0000256" key="1">
    <source>
        <dbReference type="ARBA" id="ARBA00000085"/>
    </source>
</evidence>
<dbReference type="InterPro" id="IPR008207">
    <property type="entry name" value="Sig_transdc_His_kin_Hpt_dom"/>
</dbReference>
<dbReference type="CDD" id="cd17546">
    <property type="entry name" value="REC_hyHK_CKI1_RcsC-like"/>
    <property type="match status" value="1"/>
</dbReference>
<dbReference type="InterPro" id="IPR036890">
    <property type="entry name" value="HATPase_C_sf"/>
</dbReference>
<dbReference type="CDD" id="cd12913">
    <property type="entry name" value="PDC1_MCP_like"/>
    <property type="match status" value="1"/>
</dbReference>
<dbReference type="Pfam" id="PF22673">
    <property type="entry name" value="MCP-like_PDC_1"/>
    <property type="match status" value="1"/>
</dbReference>
<dbReference type="Gene3D" id="3.30.565.10">
    <property type="entry name" value="Histidine kinase-like ATPase, C-terminal domain"/>
    <property type="match status" value="1"/>
</dbReference>
<dbReference type="PANTHER" id="PTHR45339:SF1">
    <property type="entry name" value="HYBRID SIGNAL TRANSDUCTION HISTIDINE KINASE J"/>
    <property type="match status" value="1"/>
</dbReference>
<feature type="domain" description="Response regulatory" evidence="17">
    <location>
        <begin position="1099"/>
        <end position="1215"/>
    </location>
</feature>
<evidence type="ECO:0000259" key="19">
    <source>
        <dbReference type="PROSITE" id="PS50113"/>
    </source>
</evidence>
<dbReference type="Pfam" id="PF13426">
    <property type="entry name" value="PAS_9"/>
    <property type="match status" value="2"/>
</dbReference>
<dbReference type="SUPFAM" id="SSF52172">
    <property type="entry name" value="CheY-like"/>
    <property type="match status" value="2"/>
</dbReference>
<evidence type="ECO:0000256" key="9">
    <source>
        <dbReference type="ARBA" id="ARBA00022777"/>
    </source>
</evidence>
<dbReference type="Pfam" id="PF00072">
    <property type="entry name" value="Response_reg"/>
    <property type="match status" value="2"/>
</dbReference>
<dbReference type="CDD" id="cd16922">
    <property type="entry name" value="HATPase_EvgS-ArcB-TorS-like"/>
    <property type="match status" value="1"/>
</dbReference>
<feature type="domain" description="PAC" evidence="19">
    <location>
        <begin position="410"/>
        <end position="462"/>
    </location>
</feature>
<feature type="domain" description="PAS" evidence="18">
    <location>
        <begin position="456"/>
        <end position="525"/>
    </location>
</feature>
<evidence type="ECO:0000256" key="8">
    <source>
        <dbReference type="ARBA" id="ARBA00022741"/>
    </source>
</evidence>
<feature type="domain" description="PAC" evidence="19">
    <location>
        <begin position="792"/>
        <end position="844"/>
    </location>
</feature>
<evidence type="ECO:0000259" key="16">
    <source>
        <dbReference type="PROSITE" id="PS50109"/>
    </source>
</evidence>
<feature type="modified residue" description="4-aspartylphosphate" evidence="15">
    <location>
        <position position="1293"/>
    </location>
</feature>
<evidence type="ECO:0000256" key="2">
    <source>
        <dbReference type="ARBA" id="ARBA00004651"/>
    </source>
</evidence>
<dbReference type="CDD" id="cd00082">
    <property type="entry name" value="HisKA"/>
    <property type="match status" value="1"/>
</dbReference>
<dbReference type="InterPro" id="IPR013655">
    <property type="entry name" value="PAS_fold_3"/>
</dbReference>
<dbReference type="SUPFAM" id="SSF47384">
    <property type="entry name" value="Homodimeric domain of signal transducing histidine kinase"/>
    <property type="match status" value="1"/>
</dbReference>
<dbReference type="CDD" id="cd00130">
    <property type="entry name" value="PAS"/>
    <property type="match status" value="4"/>
</dbReference>
<dbReference type="InterPro" id="IPR000700">
    <property type="entry name" value="PAS-assoc_C"/>
</dbReference>
<reference evidence="23" key="1">
    <citation type="journal article" date="2019" name="Int. J. Syst. Evol. Microbiol.">
        <title>The Global Catalogue of Microorganisms (GCM) 10K type strain sequencing project: providing services to taxonomists for standard genome sequencing and annotation.</title>
        <authorList>
            <consortium name="The Broad Institute Genomics Platform"/>
            <consortium name="The Broad Institute Genome Sequencing Center for Infectious Disease"/>
            <person name="Wu L."/>
            <person name="Ma J."/>
        </authorList>
    </citation>
    <scope>NUCLEOTIDE SEQUENCE [LARGE SCALE GENOMIC DNA]</scope>
    <source>
        <strain evidence="23">JCM 18401</strain>
    </source>
</reference>
<dbReference type="Pfam" id="PF08447">
    <property type="entry name" value="PAS_3"/>
    <property type="match status" value="1"/>
</dbReference>
<evidence type="ECO:0000259" key="21">
    <source>
        <dbReference type="PROSITE" id="PS50894"/>
    </source>
</evidence>
<gene>
    <name evidence="22" type="ORF">GCM10023333_35220</name>
</gene>
<evidence type="ECO:0000256" key="3">
    <source>
        <dbReference type="ARBA" id="ARBA00012438"/>
    </source>
</evidence>
<dbReference type="InterPro" id="IPR001789">
    <property type="entry name" value="Sig_transdc_resp-reg_receiver"/>
</dbReference>
<dbReference type="PROSITE" id="PS50110">
    <property type="entry name" value="RESPONSE_REGULATORY"/>
    <property type="match status" value="2"/>
</dbReference>
<dbReference type="InterPro" id="IPR001610">
    <property type="entry name" value="PAC"/>
</dbReference>
<feature type="modified residue" description="Phosphohistidine" evidence="14">
    <location>
        <position position="1437"/>
    </location>
</feature>
<keyword evidence="7" id="KW-0812">Transmembrane</keyword>
<name>A0ABP9FLA0_9GAMM</name>
<dbReference type="SMART" id="SM00086">
    <property type="entry name" value="PAC"/>
    <property type="match status" value="4"/>
</dbReference>
<dbReference type="InterPro" id="IPR036641">
    <property type="entry name" value="HPT_dom_sf"/>
</dbReference>
<dbReference type="SMART" id="SM00091">
    <property type="entry name" value="PAS"/>
    <property type="match status" value="4"/>
</dbReference>
<dbReference type="SMART" id="SM00388">
    <property type="entry name" value="HisKA"/>
    <property type="match status" value="1"/>
</dbReference>
<dbReference type="CDD" id="cd18774">
    <property type="entry name" value="PDC2_HK_sensor"/>
    <property type="match status" value="1"/>
</dbReference>
<dbReference type="EC" id="2.7.13.3" evidence="3"/>
<dbReference type="InterPro" id="IPR003594">
    <property type="entry name" value="HATPase_dom"/>
</dbReference>
<dbReference type="SUPFAM" id="SSF55874">
    <property type="entry name" value="ATPase domain of HSP90 chaperone/DNA topoisomerase II/histidine kinase"/>
    <property type="match status" value="1"/>
</dbReference>
<dbReference type="PRINTS" id="PR00344">
    <property type="entry name" value="BCTRLSENSOR"/>
</dbReference>
<dbReference type="InterPro" id="IPR003661">
    <property type="entry name" value="HisK_dim/P_dom"/>
</dbReference>
<keyword evidence="5 15" id="KW-0597">Phosphoprotein</keyword>
<dbReference type="Proteomes" id="UP001499988">
    <property type="component" value="Unassembled WGS sequence"/>
</dbReference>
<dbReference type="PROSITE" id="PS50885">
    <property type="entry name" value="HAMP"/>
    <property type="match status" value="1"/>
</dbReference>
<keyword evidence="10" id="KW-0067">ATP-binding</keyword>
<dbReference type="PROSITE" id="PS50109">
    <property type="entry name" value="HIS_KIN"/>
    <property type="match status" value="1"/>
</dbReference>
<evidence type="ECO:0000256" key="5">
    <source>
        <dbReference type="ARBA" id="ARBA00022553"/>
    </source>
</evidence>
<dbReference type="NCBIfam" id="TIGR00229">
    <property type="entry name" value="sensory_box"/>
    <property type="match status" value="3"/>
</dbReference>
<evidence type="ECO:0000259" key="20">
    <source>
        <dbReference type="PROSITE" id="PS50885"/>
    </source>
</evidence>
<comment type="caution">
    <text evidence="22">The sequence shown here is derived from an EMBL/GenBank/DDBJ whole genome shotgun (WGS) entry which is preliminary data.</text>
</comment>
<proteinExistence type="predicted"/>
<dbReference type="EMBL" id="BAABJZ010000100">
    <property type="protein sequence ID" value="GAA4898728.1"/>
    <property type="molecule type" value="Genomic_DNA"/>
</dbReference>
<dbReference type="SMART" id="SM00387">
    <property type="entry name" value="HATPase_c"/>
    <property type="match status" value="1"/>
</dbReference>
<dbReference type="InterPro" id="IPR013656">
    <property type="entry name" value="PAS_4"/>
</dbReference>
<dbReference type="PROSITE" id="PS50894">
    <property type="entry name" value="HPT"/>
    <property type="match status" value="1"/>
</dbReference>
<dbReference type="InterPro" id="IPR035965">
    <property type="entry name" value="PAS-like_dom_sf"/>
</dbReference>
<feature type="domain" description="PAC" evidence="19">
    <location>
        <begin position="666"/>
        <end position="717"/>
    </location>
</feature>
<keyword evidence="6" id="KW-0808">Transferase</keyword>
<evidence type="ECO:0000256" key="6">
    <source>
        <dbReference type="ARBA" id="ARBA00022679"/>
    </source>
</evidence>
<dbReference type="InterPro" id="IPR004358">
    <property type="entry name" value="Sig_transdc_His_kin-like_C"/>
</dbReference>
<dbReference type="Pfam" id="PF01627">
    <property type="entry name" value="Hpt"/>
    <property type="match status" value="1"/>
</dbReference>
<feature type="domain" description="PAS" evidence="18">
    <location>
        <begin position="586"/>
        <end position="663"/>
    </location>
</feature>
<dbReference type="InterPro" id="IPR036097">
    <property type="entry name" value="HisK_dim/P_sf"/>
</dbReference>
<feature type="domain" description="Histidine kinase" evidence="16">
    <location>
        <begin position="862"/>
        <end position="1083"/>
    </location>
</feature>
<evidence type="ECO:0000256" key="11">
    <source>
        <dbReference type="ARBA" id="ARBA00022989"/>
    </source>
</evidence>
<evidence type="ECO:0000256" key="7">
    <source>
        <dbReference type="ARBA" id="ARBA00022692"/>
    </source>
</evidence>
<accession>A0ABP9FLA0</accession>
<feature type="domain" description="HAMP" evidence="20">
    <location>
        <begin position="276"/>
        <end position="329"/>
    </location>
</feature>
<dbReference type="Pfam" id="PF00512">
    <property type="entry name" value="HisKA"/>
    <property type="match status" value="1"/>
</dbReference>
<dbReference type="SUPFAM" id="SSF55785">
    <property type="entry name" value="PYP-like sensor domain (PAS domain)"/>
    <property type="match status" value="4"/>
</dbReference>
<sequence length="1569" mass="175000">MEDELALLAERLEGLLARVSQTVNGSVSHLEHGPLPPDPRLYQLTQRHLNDNPALYGSAIALDPALYQRRFAPYSWRDRTGLHSIDIAANAYDYSDGNWDWWSRPKSSNSAIWTPAYFDESAGNILMTSYSAPLFIDGQFHGVITADLALQDLARRLDLSNEELLLADADGRLLAHPNPALILNTQLSDLLADTESNRQLQADARQLGHGVRRLQTADGTASVVAFRRLPQNDWLMILHRPAEQVDAPIREKYRRNLLQLLIYGLLFGLISWLLSRRLLQPLEQLRSRVIALQHGSRTLAPLSHPGTEEIQALDQGLLSMAASLQEREKRLRDAHGNRLAGLLEGMGDQAFYLSMDQGGRILQVSDSVSAVLGYDAAQLRDKFPRLLTDNPANEANWRYQQQALQGEAVPPHPLELRHRDGRARQFNVYLQPIRDEQDQVLGAEALLTDISDEVEAGRWYQSIIEAAPDAILLVEPDGRIVYLNQQVEQLTGYRSNELINQPVEVLLPQSMRARHPQLRERFIRDPRPRPMGRDQDLTLRRKNGSELGVEISLSQLPDSSGQGVKIAAIIRDITERQQDQQALQQAKQQLETITESVPGVVFQLVAEDEPHKVRFTFISGGITTAFGLTPQQVLADPTTVLNCVVDADRRSLEHAMRRSLRRQEDWHMELRMTPHGGEPRWFSIGARLDHDPAGLPRWNGFLLDIAERREMAQQLADSESHFRALFDNAGIAIATLTPNGVIKEINERFLQFAELPTEQLLGQHISQLLPAADRDPFNARLAPLQEGTSAHLACELRYRKPGGELRWADLRAVRLDQDRRPDSALVLTMSDITERRQINDALTQAKNAADAANRAKSDFLANMSHEIRTPMNAIIGMTQLCLQTELAPRQADYLHKIDSASQSLLGLINDVLDYSKIEAGKLELEQTEFSLEQLLERLSDLFAVKASDKGIELLFAIAADVPKRLIGDPLRLGQVLTNLISNALKFTEQGEVVLSISSSGTDSEPPPLRFAVQDSGIGMSESQQQRLFQSFSQADSSTTRKYGGTGLGLAISQHLISLMDGEIRVDSAPGAGSTFHFTIPLAPAPNDSPPPLLELENTPLLLVDDNDTALEVLERTLAGFGFAVQRARSGAQALEQLPQRAQPELVLCDYRMPQMDGLALAGKLIERGIPAARILILTAFSDDALQQGSDRLGLAGTLTKPINPSRLLDALLGLLGQQGRARPVRKRSDQTLNADQLAILRGKTVLLVEDNPINQEVACEFLEQLGLTVHVAEHGKRALHKLEQSPYDLVLMDCQMPVMDGFEATAAIRQQLNLSQLPIVAMTANAMQGDREKCLAAGMDDHIAKPIDLTQLHRVLWHYLGDDTPLSASEPVAEPHADHWPHHPLLDVDRGLQLVQGSSKLYRRLLQRFYETQQDSMTQLQRHLRRQQWPQAERIAHTLKGLSGSLASPSLVEGFAALESQSRVQHYDKDRFSQLDSQMRSLLDALGQWQPAPPKQVRTESQLQQALQQLKPLLAQYDPKAAELAEQLAQQQHPQAGELQTLATLIKGYQFDRAQAWLDKQLKGNDEHD</sequence>
<feature type="domain" description="PAC" evidence="19">
    <location>
        <begin position="533"/>
        <end position="585"/>
    </location>
</feature>
<dbReference type="CDD" id="cd00156">
    <property type="entry name" value="REC"/>
    <property type="match status" value="1"/>
</dbReference>
<feature type="domain" description="Response regulatory" evidence="17">
    <location>
        <begin position="1244"/>
        <end position="1360"/>
    </location>
</feature>
<dbReference type="InterPro" id="IPR005467">
    <property type="entry name" value="His_kinase_dom"/>
</dbReference>
<dbReference type="PROSITE" id="PS50112">
    <property type="entry name" value="PAS"/>
    <property type="match status" value="3"/>
</dbReference>
<dbReference type="Pfam" id="PF08448">
    <property type="entry name" value="PAS_4"/>
    <property type="match status" value="1"/>
</dbReference>
<dbReference type="SMART" id="SM00448">
    <property type="entry name" value="REC"/>
    <property type="match status" value="2"/>
</dbReference>
<evidence type="ECO:0000313" key="23">
    <source>
        <dbReference type="Proteomes" id="UP001499988"/>
    </source>
</evidence>
<dbReference type="Gene3D" id="6.10.340.10">
    <property type="match status" value="1"/>
</dbReference>
<evidence type="ECO:0000259" key="18">
    <source>
        <dbReference type="PROSITE" id="PS50112"/>
    </source>
</evidence>
<evidence type="ECO:0000256" key="15">
    <source>
        <dbReference type="PROSITE-ProRule" id="PRU00169"/>
    </source>
</evidence>
<dbReference type="Gene3D" id="1.10.287.130">
    <property type="match status" value="1"/>
</dbReference>
<dbReference type="Pfam" id="PF02518">
    <property type="entry name" value="HATPase_c"/>
    <property type="match status" value="1"/>
</dbReference>
<feature type="domain" description="PAS" evidence="18">
    <location>
        <begin position="718"/>
        <end position="788"/>
    </location>
</feature>
<comment type="catalytic activity">
    <reaction evidence="1">
        <text>ATP + protein L-histidine = ADP + protein N-phospho-L-histidine.</text>
        <dbReference type="EC" id="2.7.13.3"/>
    </reaction>
</comment>
<keyword evidence="23" id="KW-1185">Reference proteome</keyword>
<evidence type="ECO:0000259" key="17">
    <source>
        <dbReference type="PROSITE" id="PS50110"/>
    </source>
</evidence>
<dbReference type="SUPFAM" id="SSF47226">
    <property type="entry name" value="Histidine-containing phosphotransfer domain, HPT domain"/>
    <property type="match status" value="1"/>
</dbReference>
<feature type="modified residue" description="4-aspartylphosphate" evidence="15">
    <location>
        <position position="1149"/>
    </location>
</feature>
<keyword evidence="8" id="KW-0547">Nucleotide-binding</keyword>
<evidence type="ECO:0000256" key="4">
    <source>
        <dbReference type="ARBA" id="ARBA00022475"/>
    </source>
</evidence>
<protein>
    <recommendedName>
        <fullName evidence="3">histidine kinase</fullName>
        <ecNumber evidence="3">2.7.13.3</ecNumber>
    </recommendedName>
</protein>
<dbReference type="Gene3D" id="1.20.120.160">
    <property type="entry name" value="HPT domain"/>
    <property type="match status" value="1"/>
</dbReference>
<evidence type="ECO:0000256" key="10">
    <source>
        <dbReference type="ARBA" id="ARBA00022840"/>
    </source>
</evidence>
<organism evidence="22 23">
    <name type="scientific">Ferrimonas pelagia</name>
    <dbReference type="NCBI Taxonomy" id="1177826"/>
    <lineage>
        <taxon>Bacteria</taxon>
        <taxon>Pseudomonadati</taxon>
        <taxon>Pseudomonadota</taxon>
        <taxon>Gammaproteobacteria</taxon>
        <taxon>Alteromonadales</taxon>
        <taxon>Ferrimonadaceae</taxon>
        <taxon>Ferrimonas</taxon>
    </lineage>
</organism>
<dbReference type="PROSITE" id="PS50113">
    <property type="entry name" value="PAC"/>
    <property type="match status" value="4"/>
</dbReference>
<dbReference type="Gene3D" id="3.30.450.20">
    <property type="entry name" value="PAS domain"/>
    <property type="match status" value="5"/>
</dbReference>
<feature type="domain" description="HPt" evidence="21">
    <location>
        <begin position="1398"/>
        <end position="1489"/>
    </location>
</feature>
<keyword evidence="12" id="KW-0902">Two-component regulatory system</keyword>
<dbReference type="InterPro" id="IPR000014">
    <property type="entry name" value="PAS"/>
</dbReference>
<evidence type="ECO:0000313" key="22">
    <source>
        <dbReference type="EMBL" id="GAA4898728.1"/>
    </source>
</evidence>
<keyword evidence="11" id="KW-1133">Transmembrane helix</keyword>
<dbReference type="InterPro" id="IPR003660">
    <property type="entry name" value="HAMP_dom"/>
</dbReference>
<dbReference type="InterPro" id="IPR011006">
    <property type="entry name" value="CheY-like_superfamily"/>
</dbReference>
<keyword evidence="9" id="KW-0418">Kinase</keyword>
<dbReference type="PANTHER" id="PTHR45339">
    <property type="entry name" value="HYBRID SIGNAL TRANSDUCTION HISTIDINE KINASE J"/>
    <property type="match status" value="1"/>
</dbReference>
<evidence type="ECO:0000256" key="14">
    <source>
        <dbReference type="PROSITE-ProRule" id="PRU00110"/>
    </source>
</evidence>
<keyword evidence="4" id="KW-1003">Cell membrane</keyword>
<evidence type="ECO:0000256" key="13">
    <source>
        <dbReference type="ARBA" id="ARBA00023136"/>
    </source>
</evidence>
<dbReference type="Gene3D" id="3.40.50.2300">
    <property type="match status" value="2"/>
</dbReference>
<evidence type="ECO:0000256" key="12">
    <source>
        <dbReference type="ARBA" id="ARBA00023012"/>
    </source>
</evidence>